<dbReference type="GO" id="GO:1990757">
    <property type="term" value="F:ubiquitin ligase activator activity"/>
    <property type="evidence" value="ECO:0007669"/>
    <property type="project" value="TreeGrafter"/>
</dbReference>
<dbReference type="GO" id="GO:1905786">
    <property type="term" value="P:positive regulation of anaphase-promoting complex-dependent catabolic process"/>
    <property type="evidence" value="ECO:0007669"/>
    <property type="project" value="TreeGrafter"/>
</dbReference>
<gene>
    <name evidence="3" type="ORF">SODALDRAFT_306493</name>
</gene>
<keyword evidence="2" id="KW-0677">Repeat</keyword>
<dbReference type="InterPro" id="IPR036322">
    <property type="entry name" value="WD40_repeat_dom_sf"/>
</dbReference>
<protein>
    <submittedName>
        <fullName evidence="3">WD40 repeat-like protein</fullName>
    </submittedName>
</protein>
<evidence type="ECO:0000313" key="4">
    <source>
        <dbReference type="Proteomes" id="UP000272025"/>
    </source>
</evidence>
<proteinExistence type="predicted"/>
<evidence type="ECO:0000313" key="3">
    <source>
        <dbReference type="EMBL" id="ROT40324.1"/>
    </source>
</evidence>
<evidence type="ECO:0000256" key="2">
    <source>
        <dbReference type="ARBA" id="ARBA00022737"/>
    </source>
</evidence>
<reference evidence="3 4" key="1">
    <citation type="journal article" date="2018" name="Mol. Ecol.">
        <title>The obligate alkalophilic soda-lake fungus Sodiomyces alkalinus has shifted to a protein diet.</title>
        <authorList>
            <person name="Grum-Grzhimaylo A.A."/>
            <person name="Falkoski D.L."/>
            <person name="van den Heuvel J."/>
            <person name="Valero-Jimenez C.A."/>
            <person name="Min B."/>
            <person name="Choi I.G."/>
            <person name="Lipzen A."/>
            <person name="Daum C.G."/>
            <person name="Aanen D.K."/>
            <person name="Tsang A."/>
            <person name="Henrissat B."/>
            <person name="Bilanenko E.N."/>
            <person name="de Vries R.P."/>
            <person name="van Kan J.A.L."/>
            <person name="Grigoriev I.V."/>
            <person name="Debets A.J.M."/>
        </authorList>
    </citation>
    <scope>NUCLEOTIDE SEQUENCE [LARGE SCALE GENOMIC DNA]</scope>
    <source>
        <strain evidence="3 4">F11</strain>
    </source>
</reference>
<dbReference type="RefSeq" id="XP_028468130.1">
    <property type="nucleotide sequence ID" value="XM_028609041.1"/>
</dbReference>
<dbReference type="GO" id="GO:0031145">
    <property type="term" value="P:anaphase-promoting complex-dependent catabolic process"/>
    <property type="evidence" value="ECO:0007669"/>
    <property type="project" value="TreeGrafter"/>
</dbReference>
<dbReference type="STRING" id="1314773.A0A3N2Q0M9"/>
<keyword evidence="4" id="KW-1185">Reference proteome</keyword>
<dbReference type="InterPro" id="IPR015943">
    <property type="entry name" value="WD40/YVTN_repeat-like_dom_sf"/>
</dbReference>
<dbReference type="EMBL" id="ML119052">
    <property type="protein sequence ID" value="ROT40324.1"/>
    <property type="molecule type" value="Genomic_DNA"/>
</dbReference>
<dbReference type="GO" id="GO:0010997">
    <property type="term" value="F:anaphase-promoting complex binding"/>
    <property type="evidence" value="ECO:0007669"/>
    <property type="project" value="InterPro"/>
</dbReference>
<dbReference type="PANTHER" id="PTHR19918:SF5">
    <property type="entry name" value="MEIOSIS-SPECIFIC APC_C ACTIVATOR PROTEIN AMA1"/>
    <property type="match status" value="1"/>
</dbReference>
<accession>A0A3N2Q0M9</accession>
<evidence type="ECO:0000256" key="1">
    <source>
        <dbReference type="ARBA" id="ARBA00022574"/>
    </source>
</evidence>
<dbReference type="GeneID" id="39577519"/>
<dbReference type="SMART" id="SM00320">
    <property type="entry name" value="WD40"/>
    <property type="match status" value="3"/>
</dbReference>
<sequence>MTPSKRLLRHRGTAPDPFVFHSTAVVPKAHHYYPVIPRGGRPSLRRYVDDGSGGFLRSGTNAPFLPCHFPSAGQKFFENADKYERRLATALEIDPAARTLSFAHQQQTKTDLLDTLTQAKTRWNGTEWVNPGPDNLLDAPFIRDDYYSSILAYSATSQTLFIALFDRVYAWPEGAEGDVKRVYTAPLGAWVFSVAVSSYGGGKSILAVGCSNNQVILASPAETLPRFEVLVPAPVHCVSWRPTSTLRRSKHPSDPPRQVRTEDLLVGTSYGIIYYYVVEWPHAWEVERDNWSGAVSMVSRIVIHTDKICAIVWSPDGQQFASGANDNLCCLFETSHAAALRDEKGLDGDGFEDEGFVDASFEDEVFAAPTAKETVKLVLPGSEKQWWPHDAAIKAIAFCPWQDGLVATGGGAEDRCIYFFHTRSGAALATIAVGAQVTGLVWSRTRREIAATLGFTNPERHPYRIAVFSWPECRLVGAIRREADYRILCAIHFPSQGQKDGPLSEDCIVVASSTHQVEFYNLWEAGGRRAVGGQGCLGGSDILESIEGIEKEGDVIR</sequence>
<dbReference type="InterPro" id="IPR001680">
    <property type="entry name" value="WD40_rpt"/>
</dbReference>
<keyword evidence="1" id="KW-0853">WD repeat</keyword>
<dbReference type="Pfam" id="PF00400">
    <property type="entry name" value="WD40"/>
    <property type="match status" value="1"/>
</dbReference>
<dbReference type="PANTHER" id="PTHR19918">
    <property type="entry name" value="CELL DIVISION CYCLE 20 CDC20 FIZZY -RELATED"/>
    <property type="match status" value="1"/>
</dbReference>
<name>A0A3N2Q0M9_SODAK</name>
<dbReference type="GO" id="GO:0005680">
    <property type="term" value="C:anaphase-promoting complex"/>
    <property type="evidence" value="ECO:0007669"/>
    <property type="project" value="TreeGrafter"/>
</dbReference>
<dbReference type="InterPro" id="IPR033010">
    <property type="entry name" value="Cdc20/Fizzy"/>
</dbReference>
<dbReference type="SUPFAM" id="SSF50978">
    <property type="entry name" value="WD40 repeat-like"/>
    <property type="match status" value="1"/>
</dbReference>
<dbReference type="OrthoDB" id="10263272at2759"/>
<organism evidence="3 4">
    <name type="scientific">Sodiomyces alkalinus (strain CBS 110278 / VKM F-3762 / F11)</name>
    <name type="common">Alkaliphilic filamentous fungus</name>
    <dbReference type="NCBI Taxonomy" id="1314773"/>
    <lineage>
        <taxon>Eukaryota</taxon>
        <taxon>Fungi</taxon>
        <taxon>Dikarya</taxon>
        <taxon>Ascomycota</taxon>
        <taxon>Pezizomycotina</taxon>
        <taxon>Sordariomycetes</taxon>
        <taxon>Hypocreomycetidae</taxon>
        <taxon>Glomerellales</taxon>
        <taxon>Plectosphaerellaceae</taxon>
        <taxon>Sodiomyces</taxon>
    </lineage>
</organism>
<dbReference type="Proteomes" id="UP000272025">
    <property type="component" value="Unassembled WGS sequence"/>
</dbReference>
<dbReference type="Gene3D" id="2.130.10.10">
    <property type="entry name" value="YVTN repeat-like/Quinoprotein amine dehydrogenase"/>
    <property type="match status" value="2"/>
</dbReference>
<dbReference type="AlphaFoldDB" id="A0A3N2Q0M9"/>